<dbReference type="Proteomes" id="UP000250235">
    <property type="component" value="Unassembled WGS sequence"/>
</dbReference>
<reference evidence="1 2" key="1">
    <citation type="journal article" date="2015" name="Proc. Natl. Acad. Sci. U.S.A.">
        <title>The resurrection genome of Boea hygrometrica: A blueprint for survival of dehydration.</title>
        <authorList>
            <person name="Xiao L."/>
            <person name="Yang G."/>
            <person name="Zhang L."/>
            <person name="Yang X."/>
            <person name="Zhao S."/>
            <person name="Ji Z."/>
            <person name="Zhou Q."/>
            <person name="Hu M."/>
            <person name="Wang Y."/>
            <person name="Chen M."/>
            <person name="Xu Y."/>
            <person name="Jin H."/>
            <person name="Xiao X."/>
            <person name="Hu G."/>
            <person name="Bao F."/>
            <person name="Hu Y."/>
            <person name="Wan P."/>
            <person name="Li L."/>
            <person name="Deng X."/>
            <person name="Kuang T."/>
            <person name="Xiang C."/>
            <person name="Zhu J.K."/>
            <person name="Oliver M.J."/>
            <person name="He Y."/>
        </authorList>
    </citation>
    <scope>NUCLEOTIDE SEQUENCE [LARGE SCALE GENOMIC DNA]</scope>
    <source>
        <strain evidence="2">cv. XS01</strain>
    </source>
</reference>
<dbReference type="OrthoDB" id="1113102at2759"/>
<sequence>FKENGRYPTRIEILQLSRKKRGAPVDDEVVRYENLLDEAVQHRLQDMPEGTQPIEVHADAFGG</sequence>
<proteinExistence type="predicted"/>
<accession>A0A2Z7C3S2</accession>
<gene>
    <name evidence="1" type="ORF">F511_38411</name>
</gene>
<evidence type="ECO:0000313" key="1">
    <source>
        <dbReference type="EMBL" id="KZV41367.1"/>
    </source>
</evidence>
<organism evidence="1 2">
    <name type="scientific">Dorcoceras hygrometricum</name>
    <dbReference type="NCBI Taxonomy" id="472368"/>
    <lineage>
        <taxon>Eukaryota</taxon>
        <taxon>Viridiplantae</taxon>
        <taxon>Streptophyta</taxon>
        <taxon>Embryophyta</taxon>
        <taxon>Tracheophyta</taxon>
        <taxon>Spermatophyta</taxon>
        <taxon>Magnoliopsida</taxon>
        <taxon>eudicotyledons</taxon>
        <taxon>Gunneridae</taxon>
        <taxon>Pentapetalae</taxon>
        <taxon>asterids</taxon>
        <taxon>lamiids</taxon>
        <taxon>Lamiales</taxon>
        <taxon>Gesneriaceae</taxon>
        <taxon>Didymocarpoideae</taxon>
        <taxon>Trichosporeae</taxon>
        <taxon>Loxocarpinae</taxon>
        <taxon>Dorcoceras</taxon>
    </lineage>
</organism>
<dbReference type="EMBL" id="KQ999487">
    <property type="protein sequence ID" value="KZV41367.1"/>
    <property type="molecule type" value="Genomic_DNA"/>
</dbReference>
<dbReference type="AlphaFoldDB" id="A0A2Z7C3S2"/>
<name>A0A2Z7C3S2_9LAMI</name>
<keyword evidence="2" id="KW-1185">Reference proteome</keyword>
<evidence type="ECO:0000313" key="2">
    <source>
        <dbReference type="Proteomes" id="UP000250235"/>
    </source>
</evidence>
<protein>
    <submittedName>
        <fullName evidence="1">Uncharacterized protein</fullName>
    </submittedName>
</protein>
<feature type="non-terminal residue" evidence="1">
    <location>
        <position position="1"/>
    </location>
</feature>